<reference evidence="1 2" key="2">
    <citation type="submission" date="2019-04" db="EMBL/GenBank/DDBJ databases">
        <title>The genome sequence of big-headed turtle.</title>
        <authorList>
            <person name="Gong S."/>
        </authorList>
    </citation>
    <scope>NUCLEOTIDE SEQUENCE [LARGE SCALE GENOMIC DNA]</scope>
    <source>
        <strain evidence="1">DO16091913</strain>
        <tissue evidence="1">Muscle</tissue>
    </source>
</reference>
<comment type="caution">
    <text evidence="1">The sequence shown here is derived from an EMBL/GenBank/DDBJ whole genome shotgun (WGS) entry which is preliminary data.</text>
</comment>
<dbReference type="EMBL" id="QXTE01000049">
    <property type="protein sequence ID" value="TFK09802.1"/>
    <property type="molecule type" value="Genomic_DNA"/>
</dbReference>
<evidence type="ECO:0000313" key="1">
    <source>
        <dbReference type="EMBL" id="TFK09802.1"/>
    </source>
</evidence>
<dbReference type="Proteomes" id="UP000297703">
    <property type="component" value="Unassembled WGS sequence"/>
</dbReference>
<name>A0A4D9ERN7_9SAUR</name>
<evidence type="ECO:0000313" key="2">
    <source>
        <dbReference type="Proteomes" id="UP000297703"/>
    </source>
</evidence>
<gene>
    <name evidence="1" type="ORF">DR999_PMT07197</name>
</gene>
<protein>
    <submittedName>
        <fullName evidence="1">Uncharacterized protein</fullName>
    </submittedName>
</protein>
<reference evidence="1 2" key="1">
    <citation type="submission" date="2019-04" db="EMBL/GenBank/DDBJ databases">
        <title>Draft genome of the big-headed turtle Platysternon megacephalum.</title>
        <authorList>
            <person name="Gong S."/>
        </authorList>
    </citation>
    <scope>NUCLEOTIDE SEQUENCE [LARGE SCALE GENOMIC DNA]</scope>
    <source>
        <strain evidence="1">DO16091913</strain>
        <tissue evidence="1">Muscle</tissue>
    </source>
</reference>
<dbReference type="AlphaFoldDB" id="A0A4D9ERN7"/>
<proteinExistence type="predicted"/>
<organism evidence="1 2">
    <name type="scientific">Platysternon megacephalum</name>
    <name type="common">big-headed turtle</name>
    <dbReference type="NCBI Taxonomy" id="55544"/>
    <lineage>
        <taxon>Eukaryota</taxon>
        <taxon>Metazoa</taxon>
        <taxon>Chordata</taxon>
        <taxon>Craniata</taxon>
        <taxon>Vertebrata</taxon>
        <taxon>Euteleostomi</taxon>
        <taxon>Archelosauria</taxon>
        <taxon>Testudinata</taxon>
        <taxon>Testudines</taxon>
        <taxon>Cryptodira</taxon>
        <taxon>Durocryptodira</taxon>
        <taxon>Testudinoidea</taxon>
        <taxon>Platysternidae</taxon>
        <taxon>Platysternon</taxon>
    </lineage>
</organism>
<sequence>MELSRPHCSVAFPFQTCTVQLSLLNRFYDQRILWPCNCEKPRILNSATNSGFHMYNCRLIYTHGSYIYVQIDSYILTDVEFSYTLDTAKGYEVLLNSKDVFVSIIWSSQ</sequence>
<keyword evidence="2" id="KW-1185">Reference proteome</keyword>
<accession>A0A4D9ERN7</accession>